<dbReference type="KEGG" id="vta:A3397"/>
<dbReference type="EMBL" id="LT960611">
    <property type="protein sequence ID" value="SON51344.1"/>
    <property type="molecule type" value="Genomic_DNA"/>
</dbReference>
<dbReference type="Proteomes" id="UP000235828">
    <property type="component" value="Chromosome A"/>
</dbReference>
<name>A0A2N8ZHF6_9VIBR</name>
<evidence type="ECO:0000313" key="1">
    <source>
        <dbReference type="EMBL" id="SON51344.1"/>
    </source>
</evidence>
<proteinExistence type="predicted"/>
<gene>
    <name evidence="1" type="ORF">VTAP4600_A3397</name>
</gene>
<reference evidence="1 2" key="1">
    <citation type="submission" date="2017-10" db="EMBL/GenBank/DDBJ databases">
        <authorList>
            <person name="Banno H."/>
            <person name="Chua N.-H."/>
        </authorList>
    </citation>
    <scope>NUCLEOTIDE SEQUENCE [LARGE SCALE GENOMIC DNA]</scope>
    <source>
        <strain evidence="1">Vibrio tapetis CECT4600</strain>
    </source>
</reference>
<accession>A0A2N8ZHF6</accession>
<protein>
    <submittedName>
        <fullName evidence="1">Uncharacterized protein</fullName>
    </submittedName>
</protein>
<keyword evidence="2" id="KW-1185">Reference proteome</keyword>
<sequence length="96" mass="10806">MVGKNALHISLIANNPKPSNIHTFVEENGSKNINRLNNKAMLLKRNRVKLDANTWLVDVEIKLDIPTNESPTKWSCLFSNLHSLVLAKLKSSNNTK</sequence>
<dbReference type="AlphaFoldDB" id="A0A2N8ZHF6"/>
<organism evidence="1 2">
    <name type="scientific">Vibrio tapetis subsp. tapetis</name>
    <dbReference type="NCBI Taxonomy" id="1671868"/>
    <lineage>
        <taxon>Bacteria</taxon>
        <taxon>Pseudomonadati</taxon>
        <taxon>Pseudomonadota</taxon>
        <taxon>Gammaproteobacteria</taxon>
        <taxon>Vibrionales</taxon>
        <taxon>Vibrionaceae</taxon>
        <taxon>Vibrio</taxon>
    </lineage>
</organism>
<evidence type="ECO:0000313" key="2">
    <source>
        <dbReference type="Proteomes" id="UP000235828"/>
    </source>
</evidence>